<feature type="transmembrane region" description="Helical" evidence="3">
    <location>
        <begin position="124"/>
        <end position="144"/>
    </location>
</feature>
<evidence type="ECO:0000256" key="1">
    <source>
        <dbReference type="ARBA" id="ARBA00012528"/>
    </source>
</evidence>
<dbReference type="InterPro" id="IPR000160">
    <property type="entry name" value="GGDEF_dom"/>
</dbReference>
<dbReference type="SUPFAM" id="SSF55073">
    <property type="entry name" value="Nucleotide cyclase"/>
    <property type="match status" value="1"/>
</dbReference>
<dbReference type="InterPro" id="IPR029787">
    <property type="entry name" value="Nucleotide_cyclase"/>
</dbReference>
<keyword evidence="6" id="KW-1185">Reference proteome</keyword>
<organism evidence="5 6">
    <name type="scientific">Teichococcus vastitatis</name>
    <dbReference type="NCBI Taxonomy" id="2307076"/>
    <lineage>
        <taxon>Bacteria</taxon>
        <taxon>Pseudomonadati</taxon>
        <taxon>Pseudomonadota</taxon>
        <taxon>Alphaproteobacteria</taxon>
        <taxon>Acetobacterales</taxon>
        <taxon>Roseomonadaceae</taxon>
        <taxon>Roseomonas</taxon>
    </lineage>
</organism>
<feature type="transmembrane region" description="Helical" evidence="3">
    <location>
        <begin position="71"/>
        <end position="90"/>
    </location>
</feature>
<accession>A0ABS9W3W5</accession>
<dbReference type="RefSeq" id="WP_120007728.1">
    <property type="nucleotide sequence ID" value="NZ_JALBUU010000004.1"/>
</dbReference>
<comment type="catalytic activity">
    <reaction evidence="2">
        <text>2 GTP = 3',3'-c-di-GMP + 2 diphosphate</text>
        <dbReference type="Rhea" id="RHEA:24898"/>
        <dbReference type="ChEBI" id="CHEBI:33019"/>
        <dbReference type="ChEBI" id="CHEBI:37565"/>
        <dbReference type="ChEBI" id="CHEBI:58805"/>
        <dbReference type="EC" id="2.7.7.65"/>
    </reaction>
</comment>
<dbReference type="NCBIfam" id="TIGR00254">
    <property type="entry name" value="GGDEF"/>
    <property type="match status" value="1"/>
</dbReference>
<feature type="transmembrane region" description="Helical" evidence="3">
    <location>
        <begin position="42"/>
        <end position="59"/>
    </location>
</feature>
<dbReference type="InterPro" id="IPR043128">
    <property type="entry name" value="Rev_trsase/Diguanyl_cyclase"/>
</dbReference>
<dbReference type="SMART" id="SM00267">
    <property type="entry name" value="GGDEF"/>
    <property type="match status" value="1"/>
</dbReference>
<dbReference type="Gene3D" id="3.30.70.270">
    <property type="match status" value="1"/>
</dbReference>
<dbReference type="PROSITE" id="PS50887">
    <property type="entry name" value="GGDEF"/>
    <property type="match status" value="1"/>
</dbReference>
<sequence length="361" mass="39025">MDGMLQQRRGTVVALLFFCGLGIVLALWMLETRLGLITALDQAAYPALALMCAAMPPLLRWLPHRRTRLEMAAYGAIAIYFLAKLSDTMLGPQQQALYTAASLLQWLPFLYVAAFVFFERRTALLAGGTVFAMLAVLPLAALAWAGRPDDGAVPMLLVNACAVHFLILASLSMISTLNARYEDARLQARKLESAATTDLLTGLANRRGLEQLLLGVAARPGRNIGLVMLDVDHFKLVNDRFGHLVGDDLLVHLAQRMRQALPDHARVGRWGGEEFLIVVLEDCSSTLDVAERMRQAVAAKVHPVAGYVTISAGAALWQTGQPVAAALRRADAALYEAKSRGRNRVVPADAALLAEHAGAAA</sequence>
<keyword evidence="3" id="KW-1133">Transmembrane helix</keyword>
<evidence type="ECO:0000256" key="2">
    <source>
        <dbReference type="ARBA" id="ARBA00034247"/>
    </source>
</evidence>
<proteinExistence type="predicted"/>
<feature type="transmembrane region" description="Helical" evidence="3">
    <location>
        <begin position="96"/>
        <end position="117"/>
    </location>
</feature>
<gene>
    <name evidence="5" type="ORF">MON41_09405</name>
</gene>
<dbReference type="PANTHER" id="PTHR45138:SF9">
    <property type="entry name" value="DIGUANYLATE CYCLASE DGCM-RELATED"/>
    <property type="match status" value="1"/>
</dbReference>
<dbReference type="InterPro" id="IPR050469">
    <property type="entry name" value="Diguanylate_Cyclase"/>
</dbReference>
<dbReference type="EMBL" id="JALBUU010000004">
    <property type="protein sequence ID" value="MCI0753972.1"/>
    <property type="molecule type" value="Genomic_DNA"/>
</dbReference>
<dbReference type="EC" id="2.7.7.65" evidence="1"/>
<feature type="transmembrane region" description="Helical" evidence="3">
    <location>
        <begin position="12"/>
        <end position="30"/>
    </location>
</feature>
<keyword evidence="3" id="KW-0472">Membrane</keyword>
<evidence type="ECO:0000313" key="5">
    <source>
        <dbReference type="EMBL" id="MCI0753972.1"/>
    </source>
</evidence>
<evidence type="ECO:0000313" key="6">
    <source>
        <dbReference type="Proteomes" id="UP001201985"/>
    </source>
</evidence>
<dbReference type="CDD" id="cd01949">
    <property type="entry name" value="GGDEF"/>
    <property type="match status" value="1"/>
</dbReference>
<evidence type="ECO:0000256" key="3">
    <source>
        <dbReference type="SAM" id="Phobius"/>
    </source>
</evidence>
<evidence type="ECO:0000259" key="4">
    <source>
        <dbReference type="PROSITE" id="PS50887"/>
    </source>
</evidence>
<dbReference type="Proteomes" id="UP001201985">
    <property type="component" value="Unassembled WGS sequence"/>
</dbReference>
<name>A0ABS9W3W5_9PROT</name>
<dbReference type="Pfam" id="PF00990">
    <property type="entry name" value="GGDEF"/>
    <property type="match status" value="1"/>
</dbReference>
<protein>
    <recommendedName>
        <fullName evidence="1">diguanylate cyclase</fullName>
        <ecNumber evidence="1">2.7.7.65</ecNumber>
    </recommendedName>
</protein>
<keyword evidence="3" id="KW-0812">Transmembrane</keyword>
<comment type="caution">
    <text evidence="5">The sequence shown here is derived from an EMBL/GenBank/DDBJ whole genome shotgun (WGS) entry which is preliminary data.</text>
</comment>
<dbReference type="PANTHER" id="PTHR45138">
    <property type="entry name" value="REGULATORY COMPONENTS OF SENSORY TRANSDUCTION SYSTEM"/>
    <property type="match status" value="1"/>
</dbReference>
<reference evidence="5 6" key="1">
    <citation type="submission" date="2022-03" db="EMBL/GenBank/DDBJ databases">
        <title>Complete genome analysis of Roseomonas KG 17.1 : a prolific producer of plant growth promoters.</title>
        <authorList>
            <person name="Saadouli I."/>
            <person name="Najjari A."/>
            <person name="Mosbah A."/>
            <person name="Ouzari H.I."/>
        </authorList>
    </citation>
    <scope>NUCLEOTIDE SEQUENCE [LARGE SCALE GENOMIC DNA]</scope>
    <source>
        <strain evidence="5 6">KG17-1</strain>
    </source>
</reference>
<feature type="domain" description="GGDEF" evidence="4">
    <location>
        <begin position="222"/>
        <end position="350"/>
    </location>
</feature>
<feature type="transmembrane region" description="Helical" evidence="3">
    <location>
        <begin position="156"/>
        <end position="179"/>
    </location>
</feature>